<evidence type="ECO:0000313" key="1">
    <source>
        <dbReference type="EMBL" id="MCY6958934.1"/>
    </source>
</evidence>
<dbReference type="Proteomes" id="UP001144612">
    <property type="component" value="Unassembled WGS sequence"/>
</dbReference>
<dbReference type="InterPro" id="IPR025373">
    <property type="entry name" value="DUF4363"/>
</dbReference>
<accession>A0ABT4D9F4</accession>
<dbReference type="RefSeq" id="WP_268061356.1">
    <property type="nucleotide sequence ID" value="NZ_JAPQFJ010000009.1"/>
</dbReference>
<keyword evidence="2" id="KW-1185">Reference proteome</keyword>
<protein>
    <submittedName>
        <fullName evidence="1">DUF4363 family protein</fullName>
    </submittedName>
</protein>
<organism evidence="1 2">
    <name type="scientific">Clostridium brassicae</name>
    <dbReference type="NCBI Taxonomy" id="2999072"/>
    <lineage>
        <taxon>Bacteria</taxon>
        <taxon>Bacillati</taxon>
        <taxon>Bacillota</taxon>
        <taxon>Clostridia</taxon>
        <taxon>Eubacteriales</taxon>
        <taxon>Clostridiaceae</taxon>
        <taxon>Clostridium</taxon>
    </lineage>
</organism>
<dbReference type="EMBL" id="JAPQFJ010000009">
    <property type="protein sequence ID" value="MCY6958934.1"/>
    <property type="molecule type" value="Genomic_DNA"/>
</dbReference>
<name>A0ABT4D9F4_9CLOT</name>
<reference evidence="1" key="1">
    <citation type="submission" date="2022-12" db="EMBL/GenBank/DDBJ databases">
        <title>Clostridium sp. nov., isolated from industrial wastewater.</title>
        <authorList>
            <person name="Jiayan W."/>
        </authorList>
    </citation>
    <scope>NUCLEOTIDE SEQUENCE</scope>
    <source>
        <strain evidence="1">ZC22-4</strain>
    </source>
</reference>
<dbReference type="Pfam" id="PF14276">
    <property type="entry name" value="DUF4363"/>
    <property type="match status" value="1"/>
</dbReference>
<evidence type="ECO:0000313" key="2">
    <source>
        <dbReference type="Proteomes" id="UP001144612"/>
    </source>
</evidence>
<sequence>MKNVIASFTIFIFLIFSIVFSINYVEKTCNFYKIEASNLENVLINNDWENAYELSNTFLDNWKKDSKIIAIFVDHNHIDTVYTEALKLTQYTKCKDKSNSLASVHTLKFLMDDIVNFEKLTIQNIF</sequence>
<comment type="caution">
    <text evidence="1">The sequence shown here is derived from an EMBL/GenBank/DDBJ whole genome shotgun (WGS) entry which is preliminary data.</text>
</comment>
<proteinExistence type="predicted"/>
<gene>
    <name evidence="1" type="ORF">OW729_09995</name>
</gene>